<dbReference type="PROSITE" id="PS50985">
    <property type="entry name" value="GRAS"/>
    <property type="match status" value="1"/>
</dbReference>
<dbReference type="AlphaFoldDB" id="A0A8S0Q8M9"/>
<organism evidence="4 5">
    <name type="scientific">Olea europaea subsp. europaea</name>
    <dbReference type="NCBI Taxonomy" id="158383"/>
    <lineage>
        <taxon>Eukaryota</taxon>
        <taxon>Viridiplantae</taxon>
        <taxon>Streptophyta</taxon>
        <taxon>Embryophyta</taxon>
        <taxon>Tracheophyta</taxon>
        <taxon>Spermatophyta</taxon>
        <taxon>Magnoliopsida</taxon>
        <taxon>eudicotyledons</taxon>
        <taxon>Gunneridae</taxon>
        <taxon>Pentapetalae</taxon>
        <taxon>asterids</taxon>
        <taxon>lamiids</taxon>
        <taxon>Lamiales</taxon>
        <taxon>Oleaceae</taxon>
        <taxon>Oleeae</taxon>
        <taxon>Olea</taxon>
    </lineage>
</organism>
<dbReference type="OrthoDB" id="1890360at2759"/>
<gene>
    <name evidence="4" type="ORF">OLEA9_A103757</name>
</gene>
<comment type="caution">
    <text evidence="3">Lacks conserved residue(s) required for the propagation of feature annotation.</text>
</comment>
<keyword evidence="1" id="KW-0805">Transcription regulation</keyword>
<dbReference type="PANTHER" id="PTHR31636">
    <property type="entry name" value="OSJNBA0084A10.13 PROTEIN-RELATED"/>
    <property type="match status" value="1"/>
</dbReference>
<proteinExistence type="inferred from homology"/>
<name>A0A8S0Q8M9_OLEEU</name>
<sequence length="100" mass="11374">MIPVQELNGSSIRIDPDEALAVNFMLQLYGLLDESNELIEVASKLAKSKNPKVVTLREYELSLNQVRFLHRLKNALKYYTAVFESLDPEHDHGFGREAAN</sequence>
<accession>A0A8S0Q8M9</accession>
<dbReference type="Pfam" id="PF03514">
    <property type="entry name" value="GRAS"/>
    <property type="match status" value="1"/>
</dbReference>
<keyword evidence="5" id="KW-1185">Reference proteome</keyword>
<feature type="short sequence motif" description="LXXLL motif" evidence="3">
    <location>
        <begin position="28"/>
        <end position="32"/>
    </location>
</feature>
<dbReference type="Proteomes" id="UP000594638">
    <property type="component" value="Unassembled WGS sequence"/>
</dbReference>
<reference evidence="4 5" key="1">
    <citation type="submission" date="2019-12" db="EMBL/GenBank/DDBJ databases">
        <authorList>
            <person name="Alioto T."/>
            <person name="Alioto T."/>
            <person name="Gomez Garrido J."/>
        </authorList>
    </citation>
    <scope>NUCLEOTIDE SEQUENCE [LARGE SCALE GENOMIC DNA]</scope>
</reference>
<dbReference type="InterPro" id="IPR005202">
    <property type="entry name" value="TF_GRAS"/>
</dbReference>
<dbReference type="Gramene" id="OE9A103757T1">
    <property type="protein sequence ID" value="OE9A103757C1"/>
    <property type="gene ID" value="OE9A103757"/>
</dbReference>
<evidence type="ECO:0000256" key="1">
    <source>
        <dbReference type="ARBA" id="ARBA00023015"/>
    </source>
</evidence>
<evidence type="ECO:0000256" key="2">
    <source>
        <dbReference type="ARBA" id="ARBA00023163"/>
    </source>
</evidence>
<protein>
    <submittedName>
        <fullName evidence="4">Scarecrow 4</fullName>
    </submittedName>
</protein>
<comment type="similarity">
    <text evidence="3">Belongs to the GRAS family.</text>
</comment>
<evidence type="ECO:0000313" key="5">
    <source>
        <dbReference type="Proteomes" id="UP000594638"/>
    </source>
</evidence>
<evidence type="ECO:0000313" key="4">
    <source>
        <dbReference type="EMBL" id="CAA2964738.1"/>
    </source>
</evidence>
<evidence type="ECO:0000256" key="3">
    <source>
        <dbReference type="PROSITE-ProRule" id="PRU01191"/>
    </source>
</evidence>
<comment type="caution">
    <text evidence="4">The sequence shown here is derived from an EMBL/GenBank/DDBJ whole genome shotgun (WGS) entry which is preliminary data.</text>
</comment>
<dbReference type="EMBL" id="CACTIH010001828">
    <property type="protein sequence ID" value="CAA2964738.1"/>
    <property type="molecule type" value="Genomic_DNA"/>
</dbReference>
<keyword evidence="2" id="KW-0804">Transcription</keyword>